<reference evidence="1" key="1">
    <citation type="journal article" date="2020" name="BMC Genomics">
        <title>Correction to: Identification and distribution of gene clusters required for synthesis of sphingolipid metabolism inhibitors in diverse species of the filamentous fungus Fusarium.</title>
        <authorList>
            <person name="Kim H.S."/>
            <person name="Lohmar J.M."/>
            <person name="Busman M."/>
            <person name="Brown D.W."/>
            <person name="Naumann T.A."/>
            <person name="Divon H.H."/>
            <person name="Lysoe E."/>
            <person name="Uhlig S."/>
            <person name="Proctor R.H."/>
        </authorList>
    </citation>
    <scope>NUCLEOTIDE SEQUENCE</scope>
    <source>
        <strain evidence="1">NRRL 20472</strain>
    </source>
</reference>
<dbReference type="EMBL" id="JABEXW010001196">
    <property type="protein sequence ID" value="KAF4945981.1"/>
    <property type="molecule type" value="Genomic_DNA"/>
</dbReference>
<keyword evidence="2" id="KW-1185">Reference proteome</keyword>
<organism evidence="1 2">
    <name type="scientific">Fusarium sarcochroum</name>
    <dbReference type="NCBI Taxonomy" id="1208366"/>
    <lineage>
        <taxon>Eukaryota</taxon>
        <taxon>Fungi</taxon>
        <taxon>Dikarya</taxon>
        <taxon>Ascomycota</taxon>
        <taxon>Pezizomycotina</taxon>
        <taxon>Sordariomycetes</taxon>
        <taxon>Hypocreomycetidae</taxon>
        <taxon>Hypocreales</taxon>
        <taxon>Nectriaceae</taxon>
        <taxon>Fusarium</taxon>
        <taxon>Fusarium lateritium species complex</taxon>
    </lineage>
</organism>
<evidence type="ECO:0008006" key="3">
    <source>
        <dbReference type="Google" id="ProtNLM"/>
    </source>
</evidence>
<gene>
    <name evidence="1" type="ORF">FSARC_14301</name>
</gene>
<proteinExistence type="predicted"/>
<evidence type="ECO:0000313" key="1">
    <source>
        <dbReference type="EMBL" id="KAF4945981.1"/>
    </source>
</evidence>
<evidence type="ECO:0000313" key="2">
    <source>
        <dbReference type="Proteomes" id="UP000622797"/>
    </source>
</evidence>
<dbReference type="OrthoDB" id="3759773at2759"/>
<name>A0A8H4SUA8_9HYPO</name>
<comment type="caution">
    <text evidence="1">The sequence shown here is derived from an EMBL/GenBank/DDBJ whole genome shotgun (WGS) entry which is preliminary data.</text>
</comment>
<dbReference type="AlphaFoldDB" id="A0A8H4SUA8"/>
<accession>A0A8H4SUA8</accession>
<sequence>MPATISIQSLPSELLGTILSHVHNGGGKSGQESIKQCRLVSRCFNNAASAFLFTEISVCLTLESFARFERICNHPVFSKNLQKVVIDISYYEAELACNRQLYIREARARLLRHVETMERMRSYRRRFDPPDDVSSWLSDLAWGPSPELDQLVRGEINATSATPIQKLFSKLYDTYKQKFDNQQRLRQDETHISRLCDALCSLPGLVSLELQDPRIMIPDKLNAAEFSDSGLGHIKLQHFGFALHKSRWCGSFYTGNSATTPPIEMLGDLCSQLGERGLRPRTLSLSLTPPPNMRAWQLSSIQQAKLKQLISWGTELTLHVDFAARHHTLEASTRYEMLALCSITQPFFSTPNLKSLDIWFKEYPGSRSSGPNVSLADILPLDTDWPQLETLRLRYQPATMSELKMLVARYSKTLRRFEWYAGCLLDGSWVDAFETLRSLHALEEVSIKYPDGAEFKDNDLRYKIDTDKINSYILRGTDVNPLRDGTSELPTDD</sequence>
<protein>
    <recommendedName>
        <fullName evidence="3">F-box domain-containing protein</fullName>
    </recommendedName>
</protein>
<reference evidence="1" key="2">
    <citation type="submission" date="2020-05" db="EMBL/GenBank/DDBJ databases">
        <authorList>
            <person name="Kim H.-S."/>
            <person name="Proctor R.H."/>
            <person name="Brown D.W."/>
        </authorList>
    </citation>
    <scope>NUCLEOTIDE SEQUENCE</scope>
    <source>
        <strain evidence="1">NRRL 20472</strain>
    </source>
</reference>
<dbReference type="Proteomes" id="UP000622797">
    <property type="component" value="Unassembled WGS sequence"/>
</dbReference>